<name>A0A392R2V0_9FABA</name>
<dbReference type="Proteomes" id="UP000265520">
    <property type="component" value="Unassembled WGS sequence"/>
</dbReference>
<feature type="non-terminal residue" evidence="1">
    <location>
        <position position="1"/>
    </location>
</feature>
<evidence type="ECO:0000313" key="2">
    <source>
        <dbReference type="Proteomes" id="UP000265520"/>
    </source>
</evidence>
<keyword evidence="2" id="KW-1185">Reference proteome</keyword>
<sequence length="41" mass="4535">VGIIDLPMVWDLLEDISDVPSKRGSEFTNDLPDIRPVSVVP</sequence>
<proteinExistence type="predicted"/>
<organism evidence="1 2">
    <name type="scientific">Trifolium medium</name>
    <dbReference type="NCBI Taxonomy" id="97028"/>
    <lineage>
        <taxon>Eukaryota</taxon>
        <taxon>Viridiplantae</taxon>
        <taxon>Streptophyta</taxon>
        <taxon>Embryophyta</taxon>
        <taxon>Tracheophyta</taxon>
        <taxon>Spermatophyta</taxon>
        <taxon>Magnoliopsida</taxon>
        <taxon>eudicotyledons</taxon>
        <taxon>Gunneridae</taxon>
        <taxon>Pentapetalae</taxon>
        <taxon>rosids</taxon>
        <taxon>fabids</taxon>
        <taxon>Fabales</taxon>
        <taxon>Fabaceae</taxon>
        <taxon>Papilionoideae</taxon>
        <taxon>50 kb inversion clade</taxon>
        <taxon>NPAAA clade</taxon>
        <taxon>Hologalegina</taxon>
        <taxon>IRL clade</taxon>
        <taxon>Trifolieae</taxon>
        <taxon>Trifolium</taxon>
    </lineage>
</organism>
<reference evidence="1 2" key="1">
    <citation type="journal article" date="2018" name="Front. Plant Sci.">
        <title>Red Clover (Trifolium pratense) and Zigzag Clover (T. medium) - A Picture of Genomic Similarities and Differences.</title>
        <authorList>
            <person name="Dluhosova J."/>
            <person name="Istvanek J."/>
            <person name="Nedelnik J."/>
            <person name="Repkova J."/>
        </authorList>
    </citation>
    <scope>NUCLEOTIDE SEQUENCE [LARGE SCALE GENOMIC DNA]</scope>
    <source>
        <strain evidence="2">cv. 10/8</strain>
        <tissue evidence="1">Leaf</tissue>
    </source>
</reference>
<dbReference type="AlphaFoldDB" id="A0A392R2V0"/>
<evidence type="ECO:0000313" key="1">
    <source>
        <dbReference type="EMBL" id="MCI30170.1"/>
    </source>
</evidence>
<protein>
    <submittedName>
        <fullName evidence="1">Uncharacterized protein</fullName>
    </submittedName>
</protein>
<accession>A0A392R2V0</accession>
<comment type="caution">
    <text evidence="1">The sequence shown here is derived from an EMBL/GenBank/DDBJ whole genome shotgun (WGS) entry which is preliminary data.</text>
</comment>
<dbReference type="EMBL" id="LXQA010177567">
    <property type="protein sequence ID" value="MCI30170.1"/>
    <property type="molecule type" value="Genomic_DNA"/>
</dbReference>